<feature type="region of interest" description="Disordered" evidence="1">
    <location>
        <begin position="66"/>
        <end position="97"/>
    </location>
</feature>
<dbReference type="Gene3D" id="2.40.70.10">
    <property type="entry name" value="Acid Proteases"/>
    <property type="match status" value="1"/>
</dbReference>
<feature type="domain" description="Integrase zinc-binding" evidence="3">
    <location>
        <begin position="662"/>
        <end position="718"/>
    </location>
</feature>
<name>A0A484M2T7_9ASTE</name>
<gene>
    <name evidence="4" type="ORF">CCAM_LOCUS24887</name>
</gene>
<dbReference type="AlphaFoldDB" id="A0A484M2T7"/>
<protein>
    <recommendedName>
        <fullName evidence="6">Retrotransposon gag domain-containing protein</fullName>
    </recommendedName>
</protein>
<evidence type="ECO:0000259" key="2">
    <source>
        <dbReference type="Pfam" id="PF03732"/>
    </source>
</evidence>
<dbReference type="Pfam" id="PF17921">
    <property type="entry name" value="Integrase_H2C2"/>
    <property type="match status" value="1"/>
</dbReference>
<dbReference type="SUPFAM" id="SSF50630">
    <property type="entry name" value="Acid proteases"/>
    <property type="match status" value="1"/>
</dbReference>
<evidence type="ECO:0000313" key="4">
    <source>
        <dbReference type="EMBL" id="VFQ83111.1"/>
    </source>
</evidence>
<evidence type="ECO:0000313" key="5">
    <source>
        <dbReference type="Proteomes" id="UP000595140"/>
    </source>
</evidence>
<dbReference type="Gene3D" id="1.10.340.70">
    <property type="match status" value="1"/>
</dbReference>
<dbReference type="PANTHER" id="PTHR15503:SF22">
    <property type="entry name" value="TRANSPOSON TY3-I GAG POLYPROTEIN"/>
    <property type="match status" value="1"/>
</dbReference>
<dbReference type="InterPro" id="IPR032567">
    <property type="entry name" value="RTL1-rel"/>
</dbReference>
<dbReference type="OrthoDB" id="1738534at2759"/>
<sequence>MTSEANPLTEHLAAIDTRFKELRDAIHDTTKQLQEEFETRLALHASKLDSQYARVEALILPYKGGPSHAHNRGQGFEDGYERGGTSFTPKPKLEPPKCDGSDPLRWLYKVTEYFAFYDTPPDERLRCVPLMLEGAAADWFWWRKKNNLLLGWDDFVEKFKQRFDPNQYVDYFGQLAKLRQRGSVMEYQDEFEKVLQHVSGAHEDILISLFHAGLKHHLQKEIIMLKPATLSESFSMARELEAKHSALVHSIQQRSASPFSPSPRGAPQGLKPATTAPLLPTPPKPLPHNPGPIKRLTPAEKEAKDAKGLCYNCDQKWSRNHKCGRFLILCGDDDDDEAFPPDTEEDLLVAADISSLNNFSSIQPPRSLRLVGRVGCQDVRVLIDGGSTHNFIHPEIVGRLQLPLTAVAPFRVYVGNGDAMPCASQCTGVPLLMQNHIFSIDLFVLQIHGQDIVLGVQWLQQLGKITQDYAQLTLDFIWEGQPIQLRGDSTPKPVSFAMFKALQSFNSLVAYYELLALPKDDPPTSPATDQEAQIIPAAITELLSTFAGLRELLHQVVQTPDQQYYVRKLMGFQFRIEYKPGASNRVADALSRREDGEGLIATFMHLSRPVPALMEAIRTENQSQPDLMGLHAAASEGKLPLDFSIADGMLFYRRRLCIGRDSPLWAQLLREYHDSPLAGHPGIQRTFYRLAMHFHWPGMRRDIQRHIEACTICQVTKYSTQPPAGLLQPLPIPLQPLPLPRDFVDGRPPARPVRVHGQRTTLVAGQAVRQALVEWSDGGMAEATWEPIENLHRHFLDLHLEDKVLVDPVGNVMNDVGHEHTENEELGETEEELGHEDLGSNLESDMGQDVEHEETDVVPDVRKSSRVRRLPAWQKDYLI</sequence>
<proteinExistence type="predicted"/>
<dbReference type="Pfam" id="PF03732">
    <property type="entry name" value="Retrotrans_gag"/>
    <property type="match status" value="1"/>
</dbReference>
<dbReference type="Proteomes" id="UP000595140">
    <property type="component" value="Unassembled WGS sequence"/>
</dbReference>
<dbReference type="InterPro" id="IPR041588">
    <property type="entry name" value="Integrase_H2C2"/>
</dbReference>
<dbReference type="PANTHER" id="PTHR15503">
    <property type="entry name" value="LDOC1 RELATED"/>
    <property type="match status" value="1"/>
</dbReference>
<organism evidence="4 5">
    <name type="scientific">Cuscuta campestris</name>
    <dbReference type="NCBI Taxonomy" id="132261"/>
    <lineage>
        <taxon>Eukaryota</taxon>
        <taxon>Viridiplantae</taxon>
        <taxon>Streptophyta</taxon>
        <taxon>Embryophyta</taxon>
        <taxon>Tracheophyta</taxon>
        <taxon>Spermatophyta</taxon>
        <taxon>Magnoliopsida</taxon>
        <taxon>eudicotyledons</taxon>
        <taxon>Gunneridae</taxon>
        <taxon>Pentapetalae</taxon>
        <taxon>asterids</taxon>
        <taxon>lamiids</taxon>
        <taxon>Solanales</taxon>
        <taxon>Convolvulaceae</taxon>
        <taxon>Cuscuteae</taxon>
        <taxon>Cuscuta</taxon>
        <taxon>Cuscuta subgen. Grammica</taxon>
        <taxon>Cuscuta sect. Cleistogrammica</taxon>
    </lineage>
</organism>
<feature type="region of interest" description="Disordered" evidence="1">
    <location>
        <begin position="251"/>
        <end position="296"/>
    </location>
</feature>
<dbReference type="CDD" id="cd00303">
    <property type="entry name" value="retropepsin_like"/>
    <property type="match status" value="1"/>
</dbReference>
<reference evidence="4 5" key="1">
    <citation type="submission" date="2018-04" db="EMBL/GenBank/DDBJ databases">
        <authorList>
            <person name="Vogel A."/>
        </authorList>
    </citation>
    <scope>NUCLEOTIDE SEQUENCE [LARGE SCALE GENOMIC DNA]</scope>
</reference>
<dbReference type="InterPro" id="IPR005162">
    <property type="entry name" value="Retrotrans_gag_dom"/>
</dbReference>
<accession>A0A484M2T7</accession>
<feature type="compositionally biased region" description="Acidic residues" evidence="1">
    <location>
        <begin position="846"/>
        <end position="857"/>
    </location>
</feature>
<dbReference type="FunFam" id="1.10.340.70:FF:000001">
    <property type="entry name" value="Retrovirus-related Pol polyprotein from transposon gypsy-like Protein"/>
    <property type="match status" value="1"/>
</dbReference>
<evidence type="ECO:0000259" key="3">
    <source>
        <dbReference type="Pfam" id="PF17921"/>
    </source>
</evidence>
<feature type="region of interest" description="Disordered" evidence="1">
    <location>
        <begin position="838"/>
        <end position="859"/>
    </location>
</feature>
<dbReference type="Pfam" id="PF08284">
    <property type="entry name" value="RVP_2"/>
    <property type="match status" value="1"/>
</dbReference>
<dbReference type="EMBL" id="OOIL02002535">
    <property type="protein sequence ID" value="VFQ83111.1"/>
    <property type="molecule type" value="Genomic_DNA"/>
</dbReference>
<keyword evidence="5" id="KW-1185">Reference proteome</keyword>
<dbReference type="InterPro" id="IPR021109">
    <property type="entry name" value="Peptidase_aspartic_dom_sf"/>
</dbReference>
<feature type="compositionally biased region" description="Pro residues" evidence="1">
    <location>
        <begin position="279"/>
        <end position="290"/>
    </location>
</feature>
<feature type="domain" description="Retrotransposon gag" evidence="2">
    <location>
        <begin position="128"/>
        <end position="215"/>
    </location>
</feature>
<evidence type="ECO:0008006" key="6">
    <source>
        <dbReference type="Google" id="ProtNLM"/>
    </source>
</evidence>
<evidence type="ECO:0000256" key="1">
    <source>
        <dbReference type="SAM" id="MobiDB-lite"/>
    </source>
</evidence>